<dbReference type="Proteomes" id="UP000036449">
    <property type="component" value="Unassembled WGS sequence"/>
</dbReference>
<gene>
    <name evidence="1" type="ORF">VQ03_20425</name>
</gene>
<reference evidence="1 2" key="1">
    <citation type="submission" date="2015-03" db="EMBL/GenBank/DDBJ databases">
        <title>Genome sequencing of Methylobacterium tarhaniae DSM 25844.</title>
        <authorList>
            <person name="Chaudhry V."/>
            <person name="Patil P.B."/>
        </authorList>
    </citation>
    <scope>NUCLEOTIDE SEQUENCE [LARGE SCALE GENOMIC DNA]</scope>
    <source>
        <strain evidence="1 2">DSM 25844</strain>
    </source>
</reference>
<dbReference type="Gene3D" id="3.40.50.1820">
    <property type="entry name" value="alpha/beta hydrolase"/>
    <property type="match status" value="1"/>
</dbReference>
<sequence>MTSIAAPTRRGFARLGFSALASLSLGGCLGDGLGGGLLGGTAGPEKQSALDVSPVLLVATTRRPADPAGRPPYFTDQRGRGLSFATLRLAPPDRSLIGKVSSVVTGDWRIASAPRVVTGPEAATAFAEAALGRDVLLYVHGYRESFETAAVSAAQLSDGIRFRGVSGLFTWPSAGKTFDYGYDRESALWSRDAFEDLLRALATAQGGRIHIVAHSMGTLLTLETLRMLRADAGEAALGRIGAIVLAAPDIDIDLFTNGIERLGTAAQKITVISSTNDRALELSSTIAGGVIRAGAADRSRLEALGVRVADASDYGSGLINHDLFLSNVEVQQVIKRAVARADGR</sequence>
<dbReference type="RefSeq" id="WP_048452751.1">
    <property type="nucleotide sequence ID" value="NZ_JBNNPJ010000020.1"/>
</dbReference>
<evidence type="ECO:0000313" key="2">
    <source>
        <dbReference type="Proteomes" id="UP000036449"/>
    </source>
</evidence>
<dbReference type="InterPro" id="IPR010297">
    <property type="entry name" value="DUF900_hydrolase"/>
</dbReference>
<comment type="caution">
    <text evidence="1">The sequence shown here is derived from an EMBL/GenBank/DDBJ whole genome shotgun (WGS) entry which is preliminary data.</text>
</comment>
<dbReference type="PATRIC" id="fig|1187852.3.peg.1527"/>
<organism evidence="1 2">
    <name type="scientific">Methylobacterium tarhaniae</name>
    <dbReference type="NCBI Taxonomy" id="1187852"/>
    <lineage>
        <taxon>Bacteria</taxon>
        <taxon>Pseudomonadati</taxon>
        <taxon>Pseudomonadota</taxon>
        <taxon>Alphaproteobacteria</taxon>
        <taxon>Hyphomicrobiales</taxon>
        <taxon>Methylobacteriaceae</taxon>
        <taxon>Methylobacterium</taxon>
    </lineage>
</organism>
<dbReference type="PANTHER" id="PTHR36513">
    <property type="entry name" value="ABC TRANSMEMBRANE TYPE-1 DOMAIN-CONTAINING PROTEIN"/>
    <property type="match status" value="1"/>
</dbReference>
<dbReference type="InterPro" id="IPR014586">
    <property type="entry name" value="UCP033909"/>
</dbReference>
<evidence type="ECO:0000313" key="1">
    <source>
        <dbReference type="EMBL" id="KMO36642.1"/>
    </source>
</evidence>
<dbReference type="AlphaFoldDB" id="A0A0J6SSW4"/>
<dbReference type="PIRSF" id="PIRSF033909">
    <property type="entry name" value="UCP033909"/>
    <property type="match status" value="1"/>
</dbReference>
<name>A0A0J6SSW4_9HYPH</name>
<dbReference type="OrthoDB" id="9797755at2"/>
<dbReference type="PANTHER" id="PTHR36513:SF1">
    <property type="entry name" value="TRANSMEMBRANE PROTEIN"/>
    <property type="match status" value="1"/>
</dbReference>
<dbReference type="InterPro" id="IPR029058">
    <property type="entry name" value="AB_hydrolase_fold"/>
</dbReference>
<proteinExistence type="predicted"/>
<protein>
    <recommendedName>
        <fullName evidence="3">Esterase</fullName>
    </recommendedName>
</protein>
<dbReference type="SUPFAM" id="SSF53474">
    <property type="entry name" value="alpha/beta-Hydrolases"/>
    <property type="match status" value="1"/>
</dbReference>
<evidence type="ECO:0008006" key="3">
    <source>
        <dbReference type="Google" id="ProtNLM"/>
    </source>
</evidence>
<accession>A0A0J6SSW4</accession>
<dbReference type="EMBL" id="LABZ01000146">
    <property type="protein sequence ID" value="KMO36642.1"/>
    <property type="molecule type" value="Genomic_DNA"/>
</dbReference>
<dbReference type="Pfam" id="PF05990">
    <property type="entry name" value="DUF900"/>
    <property type="match status" value="1"/>
</dbReference>
<keyword evidence="2" id="KW-1185">Reference proteome</keyword>